<evidence type="ECO:0000256" key="1">
    <source>
        <dbReference type="ARBA" id="ARBA00004651"/>
    </source>
</evidence>
<dbReference type="CDD" id="cd17321">
    <property type="entry name" value="MFS_MMR_MDR_like"/>
    <property type="match status" value="1"/>
</dbReference>
<keyword evidence="5 7" id="KW-1133">Transmembrane helix</keyword>
<proteinExistence type="predicted"/>
<evidence type="ECO:0000256" key="4">
    <source>
        <dbReference type="ARBA" id="ARBA00022692"/>
    </source>
</evidence>
<dbReference type="EMBL" id="SGWX01000001">
    <property type="protein sequence ID" value="RZS63185.1"/>
    <property type="molecule type" value="Genomic_DNA"/>
</dbReference>
<dbReference type="AlphaFoldDB" id="A0A4Q7M5C3"/>
<feature type="domain" description="Major facilitator superfamily (MFS) profile" evidence="8">
    <location>
        <begin position="27"/>
        <end position="489"/>
    </location>
</feature>
<feature type="transmembrane region" description="Helical" evidence="7">
    <location>
        <begin position="347"/>
        <end position="366"/>
    </location>
</feature>
<feature type="transmembrane region" description="Helical" evidence="7">
    <location>
        <begin position="282"/>
        <end position="306"/>
    </location>
</feature>
<feature type="transmembrane region" description="Helical" evidence="7">
    <location>
        <begin position="378"/>
        <end position="402"/>
    </location>
</feature>
<dbReference type="SUPFAM" id="SSF103473">
    <property type="entry name" value="MFS general substrate transporter"/>
    <property type="match status" value="1"/>
</dbReference>
<accession>A0A4Q7M5C3</accession>
<evidence type="ECO:0000256" key="2">
    <source>
        <dbReference type="ARBA" id="ARBA00022448"/>
    </source>
</evidence>
<dbReference type="InterPro" id="IPR011701">
    <property type="entry name" value="MFS"/>
</dbReference>
<dbReference type="RefSeq" id="WP_130416577.1">
    <property type="nucleotide sequence ID" value="NZ_SGWX01000001.1"/>
</dbReference>
<feature type="transmembrane region" description="Helical" evidence="7">
    <location>
        <begin position="94"/>
        <end position="114"/>
    </location>
</feature>
<feature type="transmembrane region" description="Helical" evidence="7">
    <location>
        <begin position="423"/>
        <end position="445"/>
    </location>
</feature>
<keyword evidence="6 7" id="KW-0472">Membrane</keyword>
<evidence type="ECO:0000256" key="5">
    <source>
        <dbReference type="ARBA" id="ARBA00022989"/>
    </source>
</evidence>
<dbReference type="PANTHER" id="PTHR42718">
    <property type="entry name" value="MAJOR FACILITATOR SUPERFAMILY MULTIDRUG TRANSPORTER MFSC"/>
    <property type="match status" value="1"/>
</dbReference>
<dbReference type="OrthoDB" id="4080117at2"/>
<feature type="transmembrane region" description="Helical" evidence="7">
    <location>
        <begin position="243"/>
        <end position="261"/>
    </location>
</feature>
<dbReference type="Pfam" id="PF07690">
    <property type="entry name" value="MFS_1"/>
    <property type="match status" value="1"/>
</dbReference>
<dbReference type="Proteomes" id="UP000293852">
    <property type="component" value="Unassembled WGS sequence"/>
</dbReference>
<dbReference type="InterPro" id="IPR036259">
    <property type="entry name" value="MFS_trans_sf"/>
</dbReference>
<comment type="caution">
    <text evidence="9">The sequence shown here is derived from an EMBL/GenBank/DDBJ whole genome shotgun (WGS) entry which is preliminary data.</text>
</comment>
<name>A0A4Q7M5C3_9MICO</name>
<dbReference type="GO" id="GO:0005886">
    <property type="term" value="C:plasma membrane"/>
    <property type="evidence" value="ECO:0007669"/>
    <property type="project" value="UniProtKB-SubCell"/>
</dbReference>
<reference evidence="9 10" key="1">
    <citation type="submission" date="2019-02" db="EMBL/GenBank/DDBJ databases">
        <title>Sequencing the genomes of 1000 actinobacteria strains.</title>
        <authorList>
            <person name="Klenk H.-P."/>
        </authorList>
    </citation>
    <scope>NUCLEOTIDE SEQUENCE [LARGE SCALE GENOMIC DNA]</scope>
    <source>
        <strain evidence="9 10">DSM 16932</strain>
    </source>
</reference>
<evidence type="ECO:0000313" key="10">
    <source>
        <dbReference type="Proteomes" id="UP000293852"/>
    </source>
</evidence>
<evidence type="ECO:0000313" key="9">
    <source>
        <dbReference type="EMBL" id="RZS63185.1"/>
    </source>
</evidence>
<keyword evidence="2" id="KW-0813">Transport</keyword>
<dbReference type="GO" id="GO:0022857">
    <property type="term" value="F:transmembrane transporter activity"/>
    <property type="evidence" value="ECO:0007669"/>
    <property type="project" value="InterPro"/>
</dbReference>
<comment type="subcellular location">
    <subcellularLocation>
        <location evidence="1">Cell membrane</location>
        <topology evidence="1">Multi-pass membrane protein</topology>
    </subcellularLocation>
</comment>
<dbReference type="Gene3D" id="1.20.1720.10">
    <property type="entry name" value="Multidrug resistance protein D"/>
    <property type="match status" value="2"/>
</dbReference>
<organism evidence="9 10">
    <name type="scientific">Xylanimonas ulmi</name>
    <dbReference type="NCBI Taxonomy" id="228973"/>
    <lineage>
        <taxon>Bacteria</taxon>
        <taxon>Bacillati</taxon>
        <taxon>Actinomycetota</taxon>
        <taxon>Actinomycetes</taxon>
        <taxon>Micrococcales</taxon>
        <taxon>Promicromonosporaceae</taxon>
        <taxon>Xylanimonas</taxon>
    </lineage>
</organism>
<feature type="transmembrane region" description="Helical" evidence="7">
    <location>
        <begin position="214"/>
        <end position="231"/>
    </location>
</feature>
<keyword evidence="3" id="KW-1003">Cell membrane</keyword>
<feature type="transmembrane region" description="Helical" evidence="7">
    <location>
        <begin position="152"/>
        <end position="174"/>
    </location>
</feature>
<protein>
    <submittedName>
        <fullName evidence="9">EmrB/QacA subfamily drug resistance transporter</fullName>
    </submittedName>
</protein>
<dbReference type="InterPro" id="IPR020846">
    <property type="entry name" value="MFS_dom"/>
</dbReference>
<evidence type="ECO:0000256" key="6">
    <source>
        <dbReference type="ARBA" id="ARBA00023136"/>
    </source>
</evidence>
<gene>
    <name evidence="9" type="ORF">EV386_3547</name>
</gene>
<evidence type="ECO:0000256" key="7">
    <source>
        <dbReference type="SAM" id="Phobius"/>
    </source>
</evidence>
<dbReference type="PANTHER" id="PTHR42718:SF46">
    <property type="entry name" value="BLR6921 PROTEIN"/>
    <property type="match status" value="1"/>
</dbReference>
<feature type="transmembrane region" description="Helical" evidence="7">
    <location>
        <begin position="465"/>
        <end position="485"/>
    </location>
</feature>
<keyword evidence="10" id="KW-1185">Reference proteome</keyword>
<feature type="transmembrane region" description="Helical" evidence="7">
    <location>
        <begin position="65"/>
        <end position="82"/>
    </location>
</feature>
<feature type="transmembrane region" description="Helical" evidence="7">
    <location>
        <begin position="126"/>
        <end position="145"/>
    </location>
</feature>
<feature type="transmembrane region" description="Helical" evidence="7">
    <location>
        <begin position="318"/>
        <end position="340"/>
    </location>
</feature>
<keyword evidence="4 7" id="KW-0812">Transmembrane</keyword>
<dbReference type="PROSITE" id="PS00216">
    <property type="entry name" value="SUGAR_TRANSPORT_1"/>
    <property type="match status" value="1"/>
</dbReference>
<evidence type="ECO:0000259" key="8">
    <source>
        <dbReference type="PROSITE" id="PS50850"/>
    </source>
</evidence>
<evidence type="ECO:0000256" key="3">
    <source>
        <dbReference type="ARBA" id="ARBA00022475"/>
    </source>
</evidence>
<feature type="transmembrane region" description="Helical" evidence="7">
    <location>
        <begin position="180"/>
        <end position="202"/>
    </location>
</feature>
<sequence length="508" mass="51903">MPSPSPAAPDAASPAVASAHDPRRWWILATVAIAQLMVVLDATVVNIAMPSAQAELVFSDNDRQWVVTAYALAFGSLLLLGGRLSDLIGRRTTFIIGLVGFAGASALGGASQSFGMLVGARTLQGAFGAVLAPAALSVLTTTFVDPKERSRAFGVFGGLAGAGGAIGLLLGGFLTEHLDWRWTLYINLVFAALAVAGGLTFLHATRGRAQRLDIVGAVLAGAGLFALVYGFSRAEPKGWDSPWTWAPLVASGLLLIAFVVRQRQAGSRALLPLPVVLDRNRGAAFLAILVAGAGMFGAFLFGTFYMQTQLGYSPWQTGLAFLPQILVLATCAQLCTNIFLPRFGPKVMVPIGLGLAAVGLAMLTRIDLDSTFAADVLPGLMIMGAGMGTVMPAAIQTATLGVDREHAGVASAVVSTSQQVGGAVGTAVLNTIATSAASAFVAAHATTSPPAPGVLAQAAIDSYTTAFRASALIFAAGAVLTGLLFRRRAATDGATAAVAAAGEVRVAA</sequence>
<feature type="transmembrane region" description="Helical" evidence="7">
    <location>
        <begin position="25"/>
        <end position="45"/>
    </location>
</feature>
<dbReference type="PROSITE" id="PS50850">
    <property type="entry name" value="MFS"/>
    <property type="match status" value="1"/>
</dbReference>
<dbReference type="InterPro" id="IPR005829">
    <property type="entry name" value="Sugar_transporter_CS"/>
</dbReference>